<keyword evidence="2" id="KW-0812">Transmembrane</keyword>
<dbReference type="RefSeq" id="WP_211936890.1">
    <property type="nucleotide sequence ID" value="NZ_CP073078.1"/>
</dbReference>
<dbReference type="KEGG" id="caul:KCG34_17395"/>
<organism evidence="3 4">
    <name type="scientific">Phenylobacterium montanum</name>
    <dbReference type="NCBI Taxonomy" id="2823693"/>
    <lineage>
        <taxon>Bacteria</taxon>
        <taxon>Pseudomonadati</taxon>
        <taxon>Pseudomonadota</taxon>
        <taxon>Alphaproteobacteria</taxon>
        <taxon>Caulobacterales</taxon>
        <taxon>Caulobacteraceae</taxon>
        <taxon>Phenylobacterium</taxon>
    </lineage>
</organism>
<keyword evidence="4" id="KW-1185">Reference proteome</keyword>
<feature type="region of interest" description="Disordered" evidence="1">
    <location>
        <begin position="139"/>
        <end position="158"/>
    </location>
</feature>
<dbReference type="AlphaFoldDB" id="A0A975ITJ0"/>
<gene>
    <name evidence="3" type="ORF">KCG34_17395</name>
</gene>
<protein>
    <recommendedName>
        <fullName evidence="5">Type II secretion system protein</fullName>
    </recommendedName>
</protein>
<evidence type="ECO:0000313" key="4">
    <source>
        <dbReference type="Proteomes" id="UP000676409"/>
    </source>
</evidence>
<evidence type="ECO:0000256" key="2">
    <source>
        <dbReference type="SAM" id="Phobius"/>
    </source>
</evidence>
<keyword evidence="2" id="KW-1133">Transmembrane helix</keyword>
<keyword evidence="2" id="KW-0472">Membrane</keyword>
<dbReference type="EMBL" id="CP073078">
    <property type="protein sequence ID" value="QUD86838.1"/>
    <property type="molecule type" value="Genomic_DNA"/>
</dbReference>
<dbReference type="Proteomes" id="UP000676409">
    <property type="component" value="Chromosome"/>
</dbReference>
<evidence type="ECO:0008006" key="5">
    <source>
        <dbReference type="Google" id="ProtNLM"/>
    </source>
</evidence>
<reference evidence="3" key="1">
    <citation type="submission" date="2021-04" db="EMBL/GenBank/DDBJ databases">
        <title>The complete genome sequence of Caulobacter sp. S6.</title>
        <authorList>
            <person name="Tang Y."/>
            <person name="Ouyang W."/>
            <person name="Liu Q."/>
            <person name="Huang B."/>
            <person name="Guo Z."/>
            <person name="Lei P."/>
        </authorList>
    </citation>
    <scope>NUCLEOTIDE SEQUENCE</scope>
    <source>
        <strain evidence="3">S6</strain>
    </source>
</reference>
<name>A0A975ITJ0_9CAUL</name>
<accession>A0A975ITJ0</accession>
<sequence>MKLTSTSTFTAIAVALVVASLAVGFYLVGPPGEVRAHRLDGERLSHLQSVESAVDSYQTQQGALPATLQAAVEQSNVVTGQTRDPETGAPLEYRRTSSTTYDLCARFAAASSEGVAMRWRHGPGRQCFSFQIKPRQTPPQLGYGFVPQPAPAPAIRSR</sequence>
<proteinExistence type="predicted"/>
<feature type="transmembrane region" description="Helical" evidence="2">
    <location>
        <begin position="6"/>
        <end position="28"/>
    </location>
</feature>
<evidence type="ECO:0000256" key="1">
    <source>
        <dbReference type="SAM" id="MobiDB-lite"/>
    </source>
</evidence>
<evidence type="ECO:0000313" key="3">
    <source>
        <dbReference type="EMBL" id="QUD86838.1"/>
    </source>
</evidence>